<name>A0A517P720_9PLAN</name>
<organism evidence="2 3">
    <name type="scientific">Alienimonas californiensis</name>
    <dbReference type="NCBI Taxonomy" id="2527989"/>
    <lineage>
        <taxon>Bacteria</taxon>
        <taxon>Pseudomonadati</taxon>
        <taxon>Planctomycetota</taxon>
        <taxon>Planctomycetia</taxon>
        <taxon>Planctomycetales</taxon>
        <taxon>Planctomycetaceae</taxon>
        <taxon>Alienimonas</taxon>
    </lineage>
</organism>
<keyword evidence="3" id="KW-1185">Reference proteome</keyword>
<feature type="chain" id="PRO_5021867970" evidence="1">
    <location>
        <begin position="22"/>
        <end position="564"/>
    </location>
</feature>
<dbReference type="InterPro" id="IPR015915">
    <property type="entry name" value="Kelch-typ_b-propeller"/>
</dbReference>
<reference evidence="2 3" key="1">
    <citation type="submission" date="2019-02" db="EMBL/GenBank/DDBJ databases">
        <title>Deep-cultivation of Planctomycetes and their phenomic and genomic characterization uncovers novel biology.</title>
        <authorList>
            <person name="Wiegand S."/>
            <person name="Jogler M."/>
            <person name="Boedeker C."/>
            <person name="Pinto D."/>
            <person name="Vollmers J."/>
            <person name="Rivas-Marin E."/>
            <person name="Kohn T."/>
            <person name="Peeters S.H."/>
            <person name="Heuer A."/>
            <person name="Rast P."/>
            <person name="Oberbeckmann S."/>
            <person name="Bunk B."/>
            <person name="Jeske O."/>
            <person name="Meyerdierks A."/>
            <person name="Storesund J.E."/>
            <person name="Kallscheuer N."/>
            <person name="Luecker S."/>
            <person name="Lage O.M."/>
            <person name="Pohl T."/>
            <person name="Merkel B.J."/>
            <person name="Hornburger P."/>
            <person name="Mueller R.-W."/>
            <person name="Bruemmer F."/>
            <person name="Labrenz M."/>
            <person name="Spormann A.M."/>
            <person name="Op den Camp H."/>
            <person name="Overmann J."/>
            <person name="Amann R."/>
            <person name="Jetten M.S.M."/>
            <person name="Mascher T."/>
            <person name="Medema M.H."/>
            <person name="Devos D.P."/>
            <person name="Kaster A.-K."/>
            <person name="Ovreas L."/>
            <person name="Rohde M."/>
            <person name="Galperin M.Y."/>
            <person name="Jogler C."/>
        </authorList>
    </citation>
    <scope>NUCLEOTIDE SEQUENCE [LARGE SCALE GENOMIC DNA]</scope>
    <source>
        <strain evidence="2 3">CA12</strain>
    </source>
</reference>
<dbReference type="InterPro" id="IPR052392">
    <property type="entry name" value="Kelch-BTB_domain-containing"/>
</dbReference>
<keyword evidence="1" id="KW-0732">Signal</keyword>
<evidence type="ECO:0000313" key="2">
    <source>
        <dbReference type="EMBL" id="QDT15171.1"/>
    </source>
</evidence>
<dbReference type="PANTHER" id="PTHR46375">
    <property type="entry name" value="KELCH REPEAT AND BTB DOMAIN-CONTAINING PROTEIN 13-RELATED"/>
    <property type="match status" value="1"/>
</dbReference>
<dbReference type="EMBL" id="CP036265">
    <property type="protein sequence ID" value="QDT15171.1"/>
    <property type="molecule type" value="Genomic_DNA"/>
</dbReference>
<dbReference type="SMART" id="SM00612">
    <property type="entry name" value="Kelch"/>
    <property type="match status" value="3"/>
</dbReference>
<feature type="signal peptide" evidence="1">
    <location>
        <begin position="1"/>
        <end position="21"/>
    </location>
</feature>
<dbReference type="SUPFAM" id="SSF117281">
    <property type="entry name" value="Kelch motif"/>
    <property type="match status" value="1"/>
</dbReference>
<dbReference type="Proteomes" id="UP000318741">
    <property type="component" value="Chromosome"/>
</dbReference>
<evidence type="ECO:0000256" key="1">
    <source>
        <dbReference type="SAM" id="SignalP"/>
    </source>
</evidence>
<dbReference type="InterPro" id="IPR006652">
    <property type="entry name" value="Kelch_1"/>
</dbReference>
<gene>
    <name evidence="2" type="ORF">CA12_12520</name>
</gene>
<dbReference type="KEGG" id="acaf:CA12_12520"/>
<accession>A0A517P720</accession>
<protein>
    <submittedName>
        <fullName evidence="2">Kelch motif protein</fullName>
    </submittedName>
</protein>
<dbReference type="PANTHER" id="PTHR46375:SF3">
    <property type="entry name" value="KELCH REPEAT AND BTB DOMAIN-CONTAINING PROTEIN 13"/>
    <property type="match status" value="1"/>
</dbReference>
<dbReference type="Pfam" id="PF01344">
    <property type="entry name" value="Kelch_1"/>
    <property type="match status" value="1"/>
</dbReference>
<dbReference type="AlphaFoldDB" id="A0A517P720"/>
<sequence length="564" mass="58608" precursor="true">MFRTASLAVALALLAPAAALAHFPFLTVQDDGDAPTLRLTFGEGPEEDDPEYLPILQKATVVRHTPDGARETLELTADGGALTADVAADPAGTVYTLSLPYGAMSHEGAAFFLDYAATAMKAGPAGAGRPAALNTQPLAVVAEPGNKLKVIAAGLPVPGAEVNASGDLGGEDYTADAHGVVTLTQEEIDDAGLLIVRANVTVPGAGVYDGTNYSETRRYATAVFSAKDFQAAPAKPPAPEQAAAAKLSVEAVPGADLPVGVTSLGAAVADGYLYYYGGHPGTPHKYSTDEQSGEFRRLKLDDTAAGWEDLPGGPKLQGLALVPHPKGGVVRIGGFTARNSIEEDDDLHSMPTVAHYDPEAGEWKDLPDLPGGRSSFDAAVLNGKVYVLGGWMMAGDEGAAWHGSGYVADLNAEELKWETLPTPPAPRRANSVAAVPEAGGGGRIYHIGGMLPEGETTRRVDIYDVATKTWLPGPELNGDSMDGFGSAAYAVNGAVYATTLTGLVQRLTPGADAWENLGELENPRFFHRLLPTPGENGAPSFLLLGGGSMEKGRFTTVERLGVSE</sequence>
<evidence type="ECO:0000313" key="3">
    <source>
        <dbReference type="Proteomes" id="UP000318741"/>
    </source>
</evidence>
<proteinExistence type="predicted"/>
<dbReference type="Gene3D" id="2.120.10.80">
    <property type="entry name" value="Kelch-type beta propeller"/>
    <property type="match status" value="1"/>
</dbReference>